<evidence type="ECO:0000256" key="3">
    <source>
        <dbReference type="SAM" id="SignalP"/>
    </source>
</evidence>
<gene>
    <name evidence="4" type="ORF">ABZV61_20930</name>
</gene>
<evidence type="ECO:0000256" key="1">
    <source>
        <dbReference type="PROSITE-ProRule" id="PRU00339"/>
    </source>
</evidence>
<dbReference type="PROSITE" id="PS50293">
    <property type="entry name" value="TPR_REGION"/>
    <property type="match status" value="1"/>
</dbReference>
<feature type="repeat" description="TPR" evidence="1">
    <location>
        <begin position="47"/>
        <end position="80"/>
    </location>
</feature>
<dbReference type="EMBL" id="JBEXIP010000016">
    <property type="protein sequence ID" value="MET8435206.1"/>
    <property type="molecule type" value="Genomic_DNA"/>
</dbReference>
<dbReference type="Proteomes" id="UP001550044">
    <property type="component" value="Unassembled WGS sequence"/>
</dbReference>
<dbReference type="RefSeq" id="WP_356670771.1">
    <property type="nucleotide sequence ID" value="NZ_JBEXEF010000029.1"/>
</dbReference>
<feature type="signal peptide" evidence="3">
    <location>
        <begin position="1"/>
        <end position="20"/>
    </location>
</feature>
<dbReference type="Gene3D" id="1.25.40.10">
    <property type="entry name" value="Tetratricopeptide repeat domain"/>
    <property type="match status" value="2"/>
</dbReference>
<evidence type="ECO:0000313" key="4">
    <source>
        <dbReference type="EMBL" id="MET8435206.1"/>
    </source>
</evidence>
<evidence type="ECO:0000256" key="2">
    <source>
        <dbReference type="SAM" id="MobiDB-lite"/>
    </source>
</evidence>
<feature type="region of interest" description="Disordered" evidence="2">
    <location>
        <begin position="182"/>
        <end position="206"/>
    </location>
</feature>
<dbReference type="InterPro" id="IPR011990">
    <property type="entry name" value="TPR-like_helical_dom_sf"/>
</dbReference>
<evidence type="ECO:0000313" key="5">
    <source>
        <dbReference type="Proteomes" id="UP001550044"/>
    </source>
</evidence>
<name>A0ABV2UBI4_9ACTN</name>
<sequence>MKRKRLWTALAATVVVAAGAAAWAVLSQPTATSESEAKSAARAVSEAQALLNAGLMQSRYQDFTGAATTFRRVVALDPENKFGWYNLGYIAQRDGKKADARAAYDKALKIDPTFDSALFNEALLLKSSEPDHAIGLLKRVVAHNSKASKAYLHLGEALAKKGRDDEAEDAFRRAIAVDPKLHPFVPEPFQDSVSPSPSRGQAGNTQ</sequence>
<dbReference type="InterPro" id="IPR019734">
    <property type="entry name" value="TPR_rpt"/>
</dbReference>
<proteinExistence type="predicted"/>
<dbReference type="SUPFAM" id="SSF48452">
    <property type="entry name" value="TPR-like"/>
    <property type="match status" value="1"/>
</dbReference>
<accession>A0ABV2UBI4</accession>
<dbReference type="InterPro" id="IPR052943">
    <property type="entry name" value="TMTC_O-mannosyl-trnsfr"/>
</dbReference>
<feature type="compositionally biased region" description="Polar residues" evidence="2">
    <location>
        <begin position="191"/>
        <end position="206"/>
    </location>
</feature>
<dbReference type="PANTHER" id="PTHR44809:SF1">
    <property type="entry name" value="PROTEIN O-MANNOSYL-TRANSFERASE TMTC1"/>
    <property type="match status" value="1"/>
</dbReference>
<comment type="caution">
    <text evidence="4">The sequence shown here is derived from an EMBL/GenBank/DDBJ whole genome shotgun (WGS) entry which is preliminary data.</text>
</comment>
<keyword evidence="5" id="KW-1185">Reference proteome</keyword>
<dbReference type="SMART" id="SM00028">
    <property type="entry name" value="TPR"/>
    <property type="match status" value="3"/>
</dbReference>
<dbReference type="PANTHER" id="PTHR44809">
    <property type="match status" value="1"/>
</dbReference>
<keyword evidence="3" id="KW-0732">Signal</keyword>
<feature type="repeat" description="TPR" evidence="1">
    <location>
        <begin position="81"/>
        <end position="114"/>
    </location>
</feature>
<organism evidence="4 5">
    <name type="scientific">Streptomyces sp. 900116325</name>
    <dbReference type="NCBI Taxonomy" id="3154295"/>
    <lineage>
        <taxon>Bacteria</taxon>
        <taxon>Bacillati</taxon>
        <taxon>Actinomycetota</taxon>
        <taxon>Actinomycetes</taxon>
        <taxon>Kitasatosporales</taxon>
        <taxon>Streptomycetaceae</taxon>
        <taxon>Streptomyces</taxon>
    </lineage>
</organism>
<reference evidence="4 5" key="1">
    <citation type="submission" date="2024-06" db="EMBL/GenBank/DDBJ databases">
        <title>The Natural Products Discovery Center: Release of the First 8490 Sequenced Strains for Exploring Actinobacteria Biosynthetic Diversity.</title>
        <authorList>
            <person name="Kalkreuter E."/>
            <person name="Kautsar S.A."/>
            <person name="Yang D."/>
            <person name="Bader C.D."/>
            <person name="Teijaro C.N."/>
            <person name="Fluegel L."/>
            <person name="Davis C.M."/>
            <person name="Simpson J.R."/>
            <person name="Lauterbach L."/>
            <person name="Steele A.D."/>
            <person name="Gui C."/>
            <person name="Meng S."/>
            <person name="Li G."/>
            <person name="Viehrig K."/>
            <person name="Ye F."/>
            <person name="Su P."/>
            <person name="Kiefer A.F."/>
            <person name="Nichols A."/>
            <person name="Cepeda A.J."/>
            <person name="Yan W."/>
            <person name="Fan B."/>
            <person name="Jiang Y."/>
            <person name="Adhikari A."/>
            <person name="Zheng C.-J."/>
            <person name="Schuster L."/>
            <person name="Cowan T.M."/>
            <person name="Smanski M.J."/>
            <person name="Chevrette M.G."/>
            <person name="De Carvalho L.P.S."/>
            <person name="Shen B."/>
        </authorList>
    </citation>
    <scope>NUCLEOTIDE SEQUENCE [LARGE SCALE GENOMIC DNA]</scope>
    <source>
        <strain evidence="4 5">NPDC005137</strain>
    </source>
</reference>
<feature type="chain" id="PRO_5047026129" evidence="3">
    <location>
        <begin position="21"/>
        <end position="206"/>
    </location>
</feature>
<protein>
    <submittedName>
        <fullName evidence="4">Tetratricopeptide repeat protein</fullName>
    </submittedName>
</protein>
<feature type="repeat" description="TPR" evidence="1">
    <location>
        <begin position="148"/>
        <end position="181"/>
    </location>
</feature>
<dbReference type="Pfam" id="PF13432">
    <property type="entry name" value="TPR_16"/>
    <property type="match status" value="2"/>
</dbReference>
<dbReference type="PROSITE" id="PS50005">
    <property type="entry name" value="TPR"/>
    <property type="match status" value="3"/>
</dbReference>
<keyword evidence="1" id="KW-0802">TPR repeat</keyword>